<organism evidence="12 13">
    <name type="scientific">Fodinisporobacter ferrooxydans</name>
    <dbReference type="NCBI Taxonomy" id="2901836"/>
    <lineage>
        <taxon>Bacteria</taxon>
        <taxon>Bacillati</taxon>
        <taxon>Bacillota</taxon>
        <taxon>Bacilli</taxon>
        <taxon>Bacillales</taxon>
        <taxon>Alicyclobacillaceae</taxon>
        <taxon>Fodinisporobacter</taxon>
    </lineage>
</organism>
<evidence type="ECO:0000313" key="12">
    <source>
        <dbReference type="EMBL" id="UOF90095.1"/>
    </source>
</evidence>
<keyword evidence="4" id="KW-0547">Nucleotide-binding</keyword>
<dbReference type="Pfam" id="PF02463">
    <property type="entry name" value="SMC_N"/>
    <property type="match status" value="1"/>
</dbReference>
<feature type="domain" description="RecF/RecN/SMC N-terminal" evidence="11">
    <location>
        <begin position="1"/>
        <end position="526"/>
    </location>
</feature>
<dbReference type="EMBL" id="CP089291">
    <property type="protein sequence ID" value="UOF90095.1"/>
    <property type="molecule type" value="Genomic_DNA"/>
</dbReference>
<gene>
    <name evidence="12" type="primary">recN</name>
    <name evidence="12" type="ORF">LSG31_19870</name>
</gene>
<feature type="coiled-coil region" evidence="10">
    <location>
        <begin position="353"/>
        <end position="380"/>
    </location>
</feature>
<evidence type="ECO:0000259" key="11">
    <source>
        <dbReference type="Pfam" id="PF02463"/>
    </source>
</evidence>
<evidence type="ECO:0000256" key="1">
    <source>
        <dbReference type="ARBA" id="ARBA00003618"/>
    </source>
</evidence>
<evidence type="ECO:0000256" key="9">
    <source>
        <dbReference type="PIRNR" id="PIRNR003128"/>
    </source>
</evidence>
<comment type="similarity">
    <text evidence="2 9">Belongs to the RecN family.</text>
</comment>
<evidence type="ECO:0000256" key="2">
    <source>
        <dbReference type="ARBA" id="ARBA00009441"/>
    </source>
</evidence>
<protein>
    <recommendedName>
        <fullName evidence="3 9">DNA repair protein RecN</fullName>
    </recommendedName>
    <alternativeName>
        <fullName evidence="8 9">Recombination protein N</fullName>
    </alternativeName>
</protein>
<reference evidence="12" key="1">
    <citation type="submission" date="2021-12" db="EMBL/GenBank/DDBJ databases">
        <title>Alicyclobacillaceae gen. nov., sp. nov., isolated from chalcocite enrichment system.</title>
        <authorList>
            <person name="Jiang Z."/>
        </authorList>
    </citation>
    <scope>NUCLEOTIDE SEQUENCE</scope>
    <source>
        <strain evidence="12">MYW30-H2</strain>
    </source>
</reference>
<keyword evidence="13" id="KW-1185">Reference proteome</keyword>
<evidence type="ECO:0000256" key="3">
    <source>
        <dbReference type="ARBA" id="ARBA00021315"/>
    </source>
</evidence>
<dbReference type="PANTHER" id="PTHR11059:SF0">
    <property type="entry name" value="DNA REPAIR PROTEIN RECN"/>
    <property type="match status" value="1"/>
</dbReference>
<dbReference type="CDD" id="cd03241">
    <property type="entry name" value="ABC_RecN"/>
    <property type="match status" value="2"/>
</dbReference>
<proteinExistence type="inferred from homology"/>
<dbReference type="SUPFAM" id="SSF52540">
    <property type="entry name" value="P-loop containing nucleoside triphosphate hydrolases"/>
    <property type="match status" value="2"/>
</dbReference>
<dbReference type="Proteomes" id="UP000830167">
    <property type="component" value="Chromosome"/>
</dbReference>
<feature type="coiled-coil region" evidence="10">
    <location>
        <begin position="209"/>
        <end position="236"/>
    </location>
</feature>
<evidence type="ECO:0000256" key="5">
    <source>
        <dbReference type="ARBA" id="ARBA00022763"/>
    </source>
</evidence>
<keyword evidence="5 9" id="KW-0227">DNA damage</keyword>
<dbReference type="Gene3D" id="3.40.50.300">
    <property type="entry name" value="P-loop containing nucleotide triphosphate hydrolases"/>
    <property type="match status" value="2"/>
</dbReference>
<dbReference type="PANTHER" id="PTHR11059">
    <property type="entry name" value="DNA REPAIR PROTEIN RECN"/>
    <property type="match status" value="1"/>
</dbReference>
<evidence type="ECO:0000256" key="10">
    <source>
        <dbReference type="SAM" id="Coils"/>
    </source>
</evidence>
<dbReference type="RefSeq" id="WP_347436783.1">
    <property type="nucleotide sequence ID" value="NZ_CP089291.1"/>
</dbReference>
<dbReference type="NCBIfam" id="NF008121">
    <property type="entry name" value="PRK10869.1"/>
    <property type="match status" value="1"/>
</dbReference>
<evidence type="ECO:0000256" key="8">
    <source>
        <dbReference type="ARBA" id="ARBA00033408"/>
    </source>
</evidence>
<dbReference type="NCBIfam" id="TIGR00634">
    <property type="entry name" value="recN"/>
    <property type="match status" value="1"/>
</dbReference>
<sequence>MLQELYVRNFALIEEVRIRFSSGLNILTGETGAGKSIVLDAIGMIMGGRASADFVRTGCDKAIVEASFDVEKEMVSSIAAICEQYGIDWDFSQSFILVREISASGKTTSRCNGRLVTTQALRQLTESLIHVHGQHEHQTLQHGEEQLTVIDQFGGESLEPLIDKMKQLYDTYASVKTAYEKAKMGEKERQQRIDMLSFQVNEIESIGIKSGEEEQLETEKKRLASAERLYSAASNTYDLLYSGASGGRQKSLLELIHQTVQTMQNVKHLDEPLETVGELLQSAELQLEEATFQLREYRDKIEFNPSRLDVIEDRLAAYHRLQKKYGANAEEILAYLETIRAEYNQLLHHDQTLAEFEIKIREMEKSVAHAAKQLSEQRKRFASQLEKRMETELQALMMPRTQFSIRIEEVLDKRGILIEERNVRVSSSGIDHVEFLFSPNPGEPLRALSKIASGGELSRTMLALKTVLADRDGIPTLIFDEVDTGISGRAAQSVAERLAILAKSKQVLCVTHLPQVACMADTHFLIAKFSTADRTRTDVTPLSQEQQVEELARMLSGAELTDTTRQHALEMLHFAKEVKAS</sequence>
<keyword evidence="7 9" id="KW-0234">DNA repair</keyword>
<comment type="function">
    <text evidence="1 9">May be involved in recombinational repair of damaged DNA.</text>
</comment>
<name>A0ABY4CI04_9BACL</name>
<evidence type="ECO:0000256" key="4">
    <source>
        <dbReference type="ARBA" id="ARBA00022741"/>
    </source>
</evidence>
<dbReference type="InterPro" id="IPR003395">
    <property type="entry name" value="RecF/RecN/SMC_N"/>
</dbReference>
<dbReference type="InterPro" id="IPR027417">
    <property type="entry name" value="P-loop_NTPase"/>
</dbReference>
<keyword evidence="6" id="KW-0067">ATP-binding</keyword>
<keyword evidence="10" id="KW-0175">Coiled coil</keyword>
<accession>A0ABY4CI04</accession>
<evidence type="ECO:0000256" key="7">
    <source>
        <dbReference type="ARBA" id="ARBA00023204"/>
    </source>
</evidence>
<dbReference type="InterPro" id="IPR004604">
    <property type="entry name" value="DNA_recomb/repair_RecN"/>
</dbReference>
<evidence type="ECO:0000256" key="6">
    <source>
        <dbReference type="ARBA" id="ARBA00022840"/>
    </source>
</evidence>
<dbReference type="PIRSF" id="PIRSF003128">
    <property type="entry name" value="RecN"/>
    <property type="match status" value="1"/>
</dbReference>
<evidence type="ECO:0000313" key="13">
    <source>
        <dbReference type="Proteomes" id="UP000830167"/>
    </source>
</evidence>